<organism evidence="1 2">
    <name type="scientific">Diplodia seriata</name>
    <dbReference type="NCBI Taxonomy" id="420778"/>
    <lineage>
        <taxon>Eukaryota</taxon>
        <taxon>Fungi</taxon>
        <taxon>Dikarya</taxon>
        <taxon>Ascomycota</taxon>
        <taxon>Pezizomycotina</taxon>
        <taxon>Dothideomycetes</taxon>
        <taxon>Dothideomycetes incertae sedis</taxon>
        <taxon>Botryosphaeriales</taxon>
        <taxon>Botryosphaeriaceae</taxon>
        <taxon>Diplodia</taxon>
    </lineage>
</organism>
<comment type="caution">
    <text evidence="1">The sequence shown here is derived from an EMBL/GenBank/DDBJ whole genome shotgun (WGS) entry which is preliminary data.</text>
</comment>
<protein>
    <submittedName>
        <fullName evidence="1">Putative fungal specific transcription factor</fullName>
    </submittedName>
</protein>
<evidence type="ECO:0000313" key="1">
    <source>
        <dbReference type="EMBL" id="KKY15349.1"/>
    </source>
</evidence>
<dbReference type="Proteomes" id="UP000034182">
    <property type="component" value="Unassembled WGS sequence"/>
</dbReference>
<accession>A0A0G2DXN4</accession>
<dbReference type="CDD" id="cd12148">
    <property type="entry name" value="fungal_TF_MHR"/>
    <property type="match status" value="1"/>
</dbReference>
<proteinExistence type="predicted"/>
<dbReference type="EMBL" id="LAQI01000196">
    <property type="protein sequence ID" value="KKY15349.1"/>
    <property type="molecule type" value="Genomic_DNA"/>
</dbReference>
<sequence>MGCPCSICDGDITAKLPSEMDGSLSALNMSLHVRLSRLMARILTAIYGVGKQFDGSLAPNTQKVLRELAQLSKDINELLNTHFQGSISKALGPISDHHIVSLLQSCVDSAMIILRTLRGMGDEDLLEAFLPFQLEDASSSAFILYLIRTINPSLLTDERWSEDVKHVLDKMIAKGSVAAPLRKRELGQLEDALVAVSPVCDEPTTPSVGQQEHQAAIASTVRPADSGWDLFLENGIVGISPTEMLDLAAQLEVDNDFGPQVMDW</sequence>
<dbReference type="AlphaFoldDB" id="A0A0G2DXN4"/>
<evidence type="ECO:0000313" key="2">
    <source>
        <dbReference type="Proteomes" id="UP000034182"/>
    </source>
</evidence>
<reference evidence="1 2" key="1">
    <citation type="submission" date="2015-03" db="EMBL/GenBank/DDBJ databases">
        <authorList>
            <person name="Morales-Cruz A."/>
            <person name="Amrine K.C."/>
            <person name="Cantu D."/>
        </authorList>
    </citation>
    <scope>NUCLEOTIDE SEQUENCE [LARGE SCALE GENOMIC DNA]</scope>
    <source>
        <strain evidence="1">DS831</strain>
    </source>
</reference>
<name>A0A0G2DXN4_9PEZI</name>
<reference evidence="1 2" key="2">
    <citation type="submission" date="2015-05" db="EMBL/GenBank/DDBJ databases">
        <title>Distinctive expansion of gene families associated with plant cell wall degradation and secondary metabolism in the genomes of grapevine trunk pathogens.</title>
        <authorList>
            <person name="Lawrence D.P."/>
            <person name="Travadon R."/>
            <person name="Rolshausen P.E."/>
            <person name="Baumgartner K."/>
        </authorList>
    </citation>
    <scope>NUCLEOTIDE SEQUENCE [LARGE SCALE GENOMIC DNA]</scope>
    <source>
        <strain evidence="1">DS831</strain>
    </source>
</reference>
<gene>
    <name evidence="1" type="ORF">UCDDS831_g07672</name>
</gene>